<dbReference type="InParanoid" id="A0A165ACZ6"/>
<feature type="region of interest" description="Disordered" evidence="2">
    <location>
        <begin position="849"/>
        <end position="868"/>
    </location>
</feature>
<feature type="compositionally biased region" description="Basic and acidic residues" evidence="2">
    <location>
        <begin position="776"/>
        <end position="786"/>
    </location>
</feature>
<evidence type="ECO:0000313" key="3">
    <source>
        <dbReference type="EMBL" id="KZF20273.1"/>
    </source>
</evidence>
<sequence>MEALTPRSVSPDGNLSIASSMTNSTPEARLDALRTRQATRSGSSAADADDESMTDFTANLEEYVNGNVNLDKTLHQGKDSLSMPPRKQHYPDDRSEGSTHHTMKEANDGPSDFTQNMERWMRDTIERDIGSTGDEIYNNEDDVVPEEIPDDQSNERARVNTREGSSFYPVDASTPDPKAERRLSNESKRSNMSSQSAQPPAATQARAEEPVTHDIDEEREELKVQISNLLQQVESLHKSALDIQRAKERAETVAAAQERRLKDKDAEILKIQDMVERITELQEEKLRDKDEELSKLKALTEEKGKAQEQRLKNKDEELAKFKEELDAAKKEIHDELAKLQELRTVQPRPVSDPNQAPNLKEIDDLRKEVQQLRSKLAQTESVRTPTGSVNSPKKTRFSLPGVDYEGLWPESESKIKILEAELKALQQHTAANRAGDIASVRHLETSVDGIKIDVSGTQQDIAFIKVQADTWKSEALSRISALENALESTRQEASDARVEATAQGAKVASEMKVVTTDMDRSKTETGLKIAALEAEVTSIKYDSTTHIESLKLQIRSIQRDLDETNRLLQSTEKDSDAHSRLIESQASEIKSLNLTISKYERESLERQDLLDQYSRELKELGSQLEVLRKERSEQSLLPESNLSRTNIDQDSADEFEIRNQRHIEELKEENRRTIEHLGQKHDEEVSKLKDLLLKAGEGMKNRESRLTSEHAKEIEVREDQIRSLEIALAQNEEALAESEEALAKVKRDVPSKRKADTKARKQKVRFEDESSDNESDVDHDHTRHEDETDMSLLGPPAARTSRSNLKTKGQKSSTQNARNAKSSKARTAGDSEESDNDINFDSAEETTQLNIERADSKPKPHDESSSLSELRQAVSILSKKLNASQTEAKLAQTEYARLAAEAKEAKAEIQATKNDNDEINRALERKLAEKWRAKEREWHRRLDVLEKDKRDMAKVLMQQWGKMEVGETDPLQKYKYQYVMRTEKGKEQREKLRQKDVER</sequence>
<feature type="region of interest" description="Disordered" evidence="2">
    <location>
        <begin position="742"/>
        <end position="843"/>
    </location>
</feature>
<feature type="compositionally biased region" description="Low complexity" evidence="2">
    <location>
        <begin position="193"/>
        <end position="205"/>
    </location>
</feature>
<feature type="region of interest" description="Disordered" evidence="2">
    <location>
        <begin position="67"/>
        <end position="114"/>
    </location>
</feature>
<feature type="coiled-coil region" evidence="1">
    <location>
        <begin position="472"/>
        <end position="499"/>
    </location>
</feature>
<accession>A0A165ACZ6</accession>
<organism evidence="3 4">
    <name type="scientific">Xylona heveae (strain CBS 132557 / TC161)</name>
    <dbReference type="NCBI Taxonomy" id="1328760"/>
    <lineage>
        <taxon>Eukaryota</taxon>
        <taxon>Fungi</taxon>
        <taxon>Dikarya</taxon>
        <taxon>Ascomycota</taxon>
        <taxon>Pezizomycotina</taxon>
        <taxon>Xylonomycetes</taxon>
        <taxon>Xylonales</taxon>
        <taxon>Xylonaceae</taxon>
        <taxon>Xylona</taxon>
    </lineage>
</organism>
<feature type="compositionally biased region" description="Basic and acidic residues" evidence="2">
    <location>
        <begin position="177"/>
        <end position="189"/>
    </location>
</feature>
<evidence type="ECO:0008006" key="5">
    <source>
        <dbReference type="Google" id="ProtNLM"/>
    </source>
</evidence>
<feature type="compositionally biased region" description="Basic and acidic residues" evidence="2">
    <location>
        <begin position="852"/>
        <end position="864"/>
    </location>
</feature>
<dbReference type="RefSeq" id="XP_018185828.1">
    <property type="nucleotide sequence ID" value="XM_018336290.1"/>
</dbReference>
<feature type="compositionally biased region" description="Basic and acidic residues" evidence="2">
    <location>
        <begin position="742"/>
        <end position="768"/>
    </location>
</feature>
<name>A0A165ACZ6_XYLHT</name>
<dbReference type="STRING" id="1328760.A0A165ACZ6"/>
<feature type="region of interest" description="Disordered" evidence="2">
    <location>
        <begin position="1"/>
        <end position="54"/>
    </location>
</feature>
<feature type="compositionally biased region" description="Acidic residues" evidence="2">
    <location>
        <begin position="137"/>
        <end position="152"/>
    </location>
</feature>
<feature type="coiled-coil region" evidence="1">
    <location>
        <begin position="547"/>
        <end position="683"/>
    </location>
</feature>
<feature type="compositionally biased region" description="Acidic residues" evidence="2">
    <location>
        <begin position="830"/>
        <end position="843"/>
    </location>
</feature>
<gene>
    <name evidence="3" type="ORF">L228DRAFT_284997</name>
</gene>
<keyword evidence="4" id="KW-1185">Reference proteome</keyword>
<evidence type="ECO:0000256" key="1">
    <source>
        <dbReference type="SAM" id="Coils"/>
    </source>
</evidence>
<feature type="region of interest" description="Disordered" evidence="2">
    <location>
        <begin position="130"/>
        <end position="211"/>
    </location>
</feature>
<feature type="compositionally biased region" description="Polar residues" evidence="2">
    <location>
        <begin position="7"/>
        <end position="26"/>
    </location>
</feature>
<dbReference type="OMA" id="RLRVEMY"/>
<protein>
    <recommendedName>
        <fullName evidence="5">Spindle pole body associated protein SnaD</fullName>
    </recommendedName>
</protein>
<dbReference type="AlphaFoldDB" id="A0A165ACZ6"/>
<proteinExistence type="predicted"/>
<feature type="region of interest" description="Disordered" evidence="2">
    <location>
        <begin position="375"/>
        <end position="395"/>
    </location>
</feature>
<feature type="compositionally biased region" description="Polar residues" evidence="2">
    <location>
        <begin position="800"/>
        <end position="822"/>
    </location>
</feature>
<evidence type="ECO:0000313" key="4">
    <source>
        <dbReference type="Proteomes" id="UP000076632"/>
    </source>
</evidence>
<dbReference type="OrthoDB" id="3911405at2759"/>
<reference evidence="3 4" key="1">
    <citation type="journal article" date="2016" name="Fungal Biol.">
        <title>The genome of Xylona heveae provides a window into fungal endophytism.</title>
        <authorList>
            <person name="Gazis R."/>
            <person name="Kuo A."/>
            <person name="Riley R."/>
            <person name="LaButti K."/>
            <person name="Lipzen A."/>
            <person name="Lin J."/>
            <person name="Amirebrahimi M."/>
            <person name="Hesse C.N."/>
            <person name="Spatafora J.W."/>
            <person name="Henrissat B."/>
            <person name="Hainaut M."/>
            <person name="Grigoriev I.V."/>
            <person name="Hibbett D.S."/>
        </authorList>
    </citation>
    <scope>NUCLEOTIDE SEQUENCE [LARGE SCALE GENOMIC DNA]</scope>
    <source>
        <strain evidence="3 4">TC161</strain>
    </source>
</reference>
<evidence type="ECO:0000256" key="2">
    <source>
        <dbReference type="SAM" id="MobiDB-lite"/>
    </source>
</evidence>
<feature type="compositionally biased region" description="Basic and acidic residues" evidence="2">
    <location>
        <begin position="89"/>
        <end position="107"/>
    </location>
</feature>
<dbReference type="Proteomes" id="UP000076632">
    <property type="component" value="Unassembled WGS sequence"/>
</dbReference>
<dbReference type="EMBL" id="KV407463">
    <property type="protein sequence ID" value="KZF20273.1"/>
    <property type="molecule type" value="Genomic_DNA"/>
</dbReference>
<keyword evidence="1" id="KW-0175">Coiled coil</keyword>
<dbReference type="GeneID" id="28901427"/>
<feature type="compositionally biased region" description="Polar residues" evidence="2">
    <location>
        <begin position="375"/>
        <end position="392"/>
    </location>
</feature>